<dbReference type="GO" id="GO:0051539">
    <property type="term" value="F:4 iron, 4 sulfur cluster binding"/>
    <property type="evidence" value="ECO:0007669"/>
    <property type="project" value="UniProtKB-KW"/>
</dbReference>
<comment type="similarity">
    <text evidence="2 13">Belongs to the radical SAM superfamily. Biotin synthase family.</text>
</comment>
<feature type="binding site" evidence="13 14">
    <location>
        <position position="274"/>
    </location>
    <ligand>
        <name>[2Fe-2S] cluster</name>
        <dbReference type="ChEBI" id="CHEBI:190135"/>
    </ligand>
</feature>
<feature type="binding site" evidence="13 14">
    <location>
        <position position="71"/>
    </location>
    <ligand>
        <name>[4Fe-4S] cluster</name>
        <dbReference type="ChEBI" id="CHEBI:49883"/>
        <note>4Fe-4S-S-AdoMet</note>
    </ligand>
</feature>
<feature type="binding site" evidence="13 14">
    <location>
        <position position="204"/>
    </location>
    <ligand>
        <name>[2Fe-2S] cluster</name>
        <dbReference type="ChEBI" id="CHEBI:190135"/>
    </ligand>
</feature>
<feature type="binding site" evidence="13 14">
    <location>
        <position position="143"/>
    </location>
    <ligand>
        <name>[2Fe-2S] cluster</name>
        <dbReference type="ChEBI" id="CHEBI:190135"/>
    </ligand>
</feature>
<dbReference type="CDD" id="cd01335">
    <property type="entry name" value="Radical_SAM"/>
    <property type="match status" value="1"/>
</dbReference>
<evidence type="ECO:0000313" key="17">
    <source>
        <dbReference type="Proteomes" id="UP001056539"/>
    </source>
</evidence>
<feature type="binding site" evidence="13 14">
    <location>
        <position position="64"/>
    </location>
    <ligand>
        <name>[4Fe-4S] cluster</name>
        <dbReference type="ChEBI" id="CHEBI:49883"/>
        <note>4Fe-4S-S-AdoMet</note>
    </ligand>
</feature>
<dbReference type="EMBL" id="CP073355">
    <property type="protein sequence ID" value="URA09215.1"/>
    <property type="molecule type" value="Genomic_DNA"/>
</dbReference>
<dbReference type="PANTHER" id="PTHR22976:SF2">
    <property type="entry name" value="BIOTIN SYNTHASE, MITOCHONDRIAL"/>
    <property type="match status" value="1"/>
</dbReference>
<sequence length="326" mass="36573">MNQDILRSYKILDGEDLSMTEILALSKIGGEDLLDLVSLSYKVQKKYSPSIHLCTISNAKSGLCSENCSFCAQSSFHHTDIATYPLLSFKEIFQQAEKAYQNGIRHFGIVTSGYGYQKVNEEFQTILHIIEKVKKDFPDMEICASLGVLSEETAELLVRAGIVEYNHNLQVNPEKYSTLISSTHSINERIQTIKILKKYPVRVCSGGILGVGETMEDRIKLAFLLKNLNVDIIPLNVLIPIKGTKLEGQQKISPLEVVKTFALFRLIVKDKVIKFAAGRETIMKDFQGLIMLAGANGFLTGGYLTTKGRRSEDDKEFLEALYEFQE</sequence>
<dbReference type="RefSeq" id="WP_271434341.1">
    <property type="nucleotide sequence ID" value="NZ_CP073355.1"/>
</dbReference>
<gene>
    <name evidence="13 16" type="primary">bioB</name>
    <name evidence="16" type="ORF">KDW03_06830</name>
</gene>
<dbReference type="NCBIfam" id="TIGR00433">
    <property type="entry name" value="bioB"/>
    <property type="match status" value="1"/>
</dbReference>
<keyword evidence="5 13" id="KW-0808">Transferase</keyword>
<evidence type="ECO:0000256" key="3">
    <source>
        <dbReference type="ARBA" id="ARBA00012236"/>
    </source>
</evidence>
<dbReference type="SMART" id="SM00876">
    <property type="entry name" value="BATS"/>
    <property type="match status" value="1"/>
</dbReference>
<comment type="cofactor">
    <cofactor evidence="13 14">
        <name>[4Fe-4S] cluster</name>
        <dbReference type="ChEBI" id="CHEBI:49883"/>
    </cofactor>
    <text evidence="13 14">Binds 1 [4Fe-4S] cluster. The cluster is coordinated with 3 cysteines and an exchangeable S-adenosyl-L-methionine.</text>
</comment>
<dbReference type="EC" id="2.8.1.6" evidence="3 13"/>
<keyword evidence="9 13" id="KW-0093">Biotin biosynthesis</keyword>
<evidence type="ECO:0000256" key="12">
    <source>
        <dbReference type="ARBA" id="ARBA00051157"/>
    </source>
</evidence>
<dbReference type="GO" id="GO:0005506">
    <property type="term" value="F:iron ion binding"/>
    <property type="evidence" value="ECO:0007669"/>
    <property type="project" value="UniProtKB-UniRule"/>
</dbReference>
<accession>A0AAX3BAD3</accession>
<evidence type="ECO:0000256" key="2">
    <source>
        <dbReference type="ARBA" id="ARBA00010765"/>
    </source>
</evidence>
<dbReference type="Proteomes" id="UP001056539">
    <property type="component" value="Chromosome"/>
</dbReference>
<dbReference type="SFLD" id="SFLDG01060">
    <property type="entry name" value="BATS_domain_containing"/>
    <property type="match status" value="1"/>
</dbReference>
<dbReference type="SUPFAM" id="SSF102114">
    <property type="entry name" value="Radical SAM enzymes"/>
    <property type="match status" value="1"/>
</dbReference>
<evidence type="ECO:0000259" key="15">
    <source>
        <dbReference type="PROSITE" id="PS51918"/>
    </source>
</evidence>
<dbReference type="KEGG" id="taqu:KDW03_06830"/>
<dbReference type="HAMAP" id="MF_01694">
    <property type="entry name" value="BioB"/>
    <property type="match status" value="1"/>
</dbReference>
<keyword evidence="6 13" id="KW-0949">S-adenosyl-L-methionine</keyword>
<dbReference type="PROSITE" id="PS51918">
    <property type="entry name" value="RADICAL_SAM"/>
    <property type="match status" value="1"/>
</dbReference>
<comment type="function">
    <text evidence="13">Catalyzes the conversion of dethiobiotin (DTB) to biotin by the insertion of a sulfur atom into dethiobiotin via a radical-based mechanism.</text>
</comment>
<feature type="binding site" evidence="13 14">
    <location>
        <position position="68"/>
    </location>
    <ligand>
        <name>[4Fe-4S] cluster</name>
        <dbReference type="ChEBI" id="CHEBI:49883"/>
        <note>4Fe-4S-S-AdoMet</note>
    </ligand>
</feature>
<dbReference type="InterPro" id="IPR058240">
    <property type="entry name" value="rSAM_sf"/>
</dbReference>
<dbReference type="Gene3D" id="3.20.20.70">
    <property type="entry name" value="Aldolase class I"/>
    <property type="match status" value="1"/>
</dbReference>
<evidence type="ECO:0000256" key="13">
    <source>
        <dbReference type="HAMAP-Rule" id="MF_01694"/>
    </source>
</evidence>
<evidence type="ECO:0000256" key="10">
    <source>
        <dbReference type="ARBA" id="ARBA00023004"/>
    </source>
</evidence>
<keyword evidence="17" id="KW-1185">Reference proteome</keyword>
<dbReference type="InterPro" id="IPR024177">
    <property type="entry name" value="Biotin_synthase"/>
</dbReference>
<evidence type="ECO:0000256" key="14">
    <source>
        <dbReference type="PIRSR" id="PIRSR001619-1"/>
    </source>
</evidence>
<dbReference type="GO" id="GO:0051537">
    <property type="term" value="F:2 iron, 2 sulfur cluster binding"/>
    <property type="evidence" value="ECO:0007669"/>
    <property type="project" value="UniProtKB-KW"/>
</dbReference>
<evidence type="ECO:0000256" key="11">
    <source>
        <dbReference type="ARBA" id="ARBA00023014"/>
    </source>
</evidence>
<keyword evidence="8 13" id="KW-0479">Metal-binding</keyword>
<keyword evidence="7 13" id="KW-0001">2Fe-2S</keyword>
<dbReference type="InterPro" id="IPR010722">
    <property type="entry name" value="BATS_dom"/>
</dbReference>
<evidence type="ECO:0000256" key="4">
    <source>
        <dbReference type="ARBA" id="ARBA00022485"/>
    </source>
</evidence>
<reference evidence="16" key="1">
    <citation type="submission" date="2021-04" db="EMBL/GenBank/DDBJ databases">
        <authorList>
            <person name="Postec A."/>
        </authorList>
    </citation>
    <scope>NUCLEOTIDE SEQUENCE</scope>
    <source>
        <strain evidence="16">F1F22</strain>
    </source>
</reference>
<reference evidence="16" key="2">
    <citation type="submission" date="2022-06" db="EMBL/GenBank/DDBJ databases">
        <title>Thermospira aquatica gen. nov., sp. nov.</title>
        <authorList>
            <person name="Ben Ali Gam Z."/>
            <person name="Labat M."/>
        </authorList>
    </citation>
    <scope>NUCLEOTIDE SEQUENCE</scope>
    <source>
        <strain evidence="16">F1F22</strain>
    </source>
</reference>
<organism evidence="16 17">
    <name type="scientific">Thermospira aquatica</name>
    <dbReference type="NCBI Taxonomy" id="2828656"/>
    <lineage>
        <taxon>Bacteria</taxon>
        <taxon>Pseudomonadati</taxon>
        <taxon>Spirochaetota</taxon>
        <taxon>Spirochaetia</taxon>
        <taxon>Brevinematales</taxon>
        <taxon>Thermospiraceae</taxon>
        <taxon>Thermospira</taxon>
    </lineage>
</organism>
<dbReference type="GO" id="GO:0004076">
    <property type="term" value="F:biotin synthase activity"/>
    <property type="evidence" value="ECO:0007669"/>
    <property type="project" value="UniProtKB-UniRule"/>
</dbReference>
<evidence type="ECO:0000256" key="1">
    <source>
        <dbReference type="ARBA" id="ARBA00004942"/>
    </source>
</evidence>
<dbReference type="GO" id="GO:0009102">
    <property type="term" value="P:biotin biosynthetic process"/>
    <property type="evidence" value="ECO:0007669"/>
    <property type="project" value="UniProtKB-UniRule"/>
</dbReference>
<proteinExistence type="inferred from homology"/>
<name>A0AAX3BAD3_9SPIR</name>
<comment type="caution">
    <text evidence="13">Lacks conserved residue(s) required for the propagation of feature annotation.</text>
</comment>
<keyword evidence="10 13" id="KW-0408">Iron</keyword>
<evidence type="ECO:0000256" key="6">
    <source>
        <dbReference type="ARBA" id="ARBA00022691"/>
    </source>
</evidence>
<comment type="cofactor">
    <cofactor evidence="14">
        <name>[2Fe-2S] cluster</name>
        <dbReference type="ChEBI" id="CHEBI:190135"/>
    </cofactor>
    <text evidence="14">Binds 1 [2Fe-2S] cluster. The cluster is coordinated with 3 cysteines and 1 arginine.</text>
</comment>
<dbReference type="PANTHER" id="PTHR22976">
    <property type="entry name" value="BIOTIN SYNTHASE"/>
    <property type="match status" value="1"/>
</dbReference>
<dbReference type="PIRSF" id="PIRSF001619">
    <property type="entry name" value="Biotin_synth"/>
    <property type="match status" value="1"/>
</dbReference>
<comment type="cofactor">
    <cofactor evidence="13">
        <name>[2Fe-2S] cluster</name>
        <dbReference type="ChEBI" id="CHEBI:190135"/>
    </cofactor>
    <text evidence="13">Binds 1 [2Fe-2S] cluster. The cluster is coordinated with 3 cysteines and 1 arginine.</text>
</comment>
<keyword evidence="11 13" id="KW-0411">Iron-sulfur</keyword>
<evidence type="ECO:0000256" key="9">
    <source>
        <dbReference type="ARBA" id="ARBA00022756"/>
    </source>
</evidence>
<dbReference type="SFLD" id="SFLDS00029">
    <property type="entry name" value="Radical_SAM"/>
    <property type="match status" value="1"/>
</dbReference>
<feature type="domain" description="Radical SAM core" evidence="15">
    <location>
        <begin position="46"/>
        <end position="276"/>
    </location>
</feature>
<dbReference type="Pfam" id="PF06968">
    <property type="entry name" value="BATS"/>
    <property type="match status" value="1"/>
</dbReference>
<dbReference type="SFLD" id="SFLDG01278">
    <property type="entry name" value="biotin_synthase_like"/>
    <property type="match status" value="1"/>
</dbReference>
<protein>
    <recommendedName>
        <fullName evidence="3 13">Biotin synthase</fullName>
        <ecNumber evidence="3 13">2.8.1.6</ecNumber>
    </recommendedName>
</protein>
<dbReference type="InterPro" id="IPR013785">
    <property type="entry name" value="Aldolase_TIM"/>
</dbReference>
<comment type="pathway">
    <text evidence="1 13">Cofactor biosynthesis; biotin biosynthesis; biotin from 7,8-diaminononanoate: step 2/2.</text>
</comment>
<evidence type="ECO:0000256" key="5">
    <source>
        <dbReference type="ARBA" id="ARBA00022679"/>
    </source>
</evidence>
<evidence type="ECO:0000256" key="8">
    <source>
        <dbReference type="ARBA" id="ARBA00022723"/>
    </source>
</evidence>
<dbReference type="Pfam" id="PF04055">
    <property type="entry name" value="Radical_SAM"/>
    <property type="match status" value="1"/>
</dbReference>
<dbReference type="AlphaFoldDB" id="A0AAX3BAD3"/>
<comment type="subunit">
    <text evidence="13">Homodimer.</text>
</comment>
<dbReference type="InterPro" id="IPR007197">
    <property type="entry name" value="rSAM"/>
</dbReference>
<evidence type="ECO:0000313" key="16">
    <source>
        <dbReference type="EMBL" id="URA09215.1"/>
    </source>
</evidence>
<dbReference type="InterPro" id="IPR002684">
    <property type="entry name" value="Biotin_synth/BioAB"/>
</dbReference>
<comment type="catalytic activity">
    <reaction evidence="12 13">
        <text>(4R,5S)-dethiobiotin + (sulfur carrier)-SH + 2 reduced [2Fe-2S]-[ferredoxin] + 2 S-adenosyl-L-methionine = (sulfur carrier)-H + biotin + 2 5'-deoxyadenosine + 2 L-methionine + 2 oxidized [2Fe-2S]-[ferredoxin]</text>
        <dbReference type="Rhea" id="RHEA:22060"/>
        <dbReference type="Rhea" id="RHEA-COMP:10000"/>
        <dbReference type="Rhea" id="RHEA-COMP:10001"/>
        <dbReference type="Rhea" id="RHEA-COMP:14737"/>
        <dbReference type="Rhea" id="RHEA-COMP:14739"/>
        <dbReference type="ChEBI" id="CHEBI:17319"/>
        <dbReference type="ChEBI" id="CHEBI:29917"/>
        <dbReference type="ChEBI" id="CHEBI:33737"/>
        <dbReference type="ChEBI" id="CHEBI:33738"/>
        <dbReference type="ChEBI" id="CHEBI:57586"/>
        <dbReference type="ChEBI" id="CHEBI:57844"/>
        <dbReference type="ChEBI" id="CHEBI:59789"/>
        <dbReference type="ChEBI" id="CHEBI:64428"/>
        <dbReference type="ChEBI" id="CHEBI:149473"/>
        <dbReference type="EC" id="2.8.1.6"/>
    </reaction>
</comment>
<dbReference type="SMART" id="SM00729">
    <property type="entry name" value="Elp3"/>
    <property type="match status" value="1"/>
</dbReference>
<dbReference type="InterPro" id="IPR006638">
    <property type="entry name" value="Elp3/MiaA/NifB-like_rSAM"/>
</dbReference>
<keyword evidence="4 13" id="KW-0004">4Fe-4S</keyword>
<evidence type="ECO:0000256" key="7">
    <source>
        <dbReference type="ARBA" id="ARBA00022714"/>
    </source>
</evidence>